<accession>A0ABQ3BF10</accession>
<evidence type="ECO:0000313" key="2">
    <source>
        <dbReference type="Proteomes" id="UP000624183"/>
    </source>
</evidence>
<gene>
    <name evidence="1" type="ORF">GCM10010328_14730</name>
</gene>
<proteinExistence type="predicted"/>
<organism evidence="1 2">
    <name type="scientific">Streptomyces rubiginosohelvolus</name>
    <dbReference type="NCBI Taxonomy" id="67362"/>
    <lineage>
        <taxon>Bacteria</taxon>
        <taxon>Bacillati</taxon>
        <taxon>Actinomycetota</taxon>
        <taxon>Actinomycetes</taxon>
        <taxon>Kitasatosporales</taxon>
        <taxon>Streptomycetaceae</taxon>
        <taxon>Streptomyces</taxon>
    </lineage>
</organism>
<name>A0ABQ3BF10_9ACTN</name>
<protein>
    <recommendedName>
        <fullName evidence="3">Ig-like domain-containing protein</fullName>
    </recommendedName>
</protein>
<reference evidence="2" key="1">
    <citation type="journal article" date="2019" name="Int. J. Syst. Evol. Microbiol.">
        <title>The Global Catalogue of Microorganisms (GCM) 10K type strain sequencing project: providing services to taxonomists for standard genome sequencing and annotation.</title>
        <authorList>
            <consortium name="The Broad Institute Genomics Platform"/>
            <consortium name="The Broad Institute Genome Sequencing Center for Infectious Disease"/>
            <person name="Wu L."/>
            <person name="Ma J."/>
        </authorList>
    </citation>
    <scope>NUCLEOTIDE SEQUENCE [LARGE SCALE GENOMIC DNA]</scope>
    <source>
        <strain evidence="2">JCM 4602</strain>
    </source>
</reference>
<evidence type="ECO:0000313" key="1">
    <source>
        <dbReference type="EMBL" id="GGZ41923.1"/>
    </source>
</evidence>
<evidence type="ECO:0008006" key="3">
    <source>
        <dbReference type="Google" id="ProtNLM"/>
    </source>
</evidence>
<keyword evidence="2" id="KW-1185">Reference proteome</keyword>
<comment type="caution">
    <text evidence="1">The sequence shown here is derived from an EMBL/GenBank/DDBJ whole genome shotgun (WGS) entry which is preliminary data.</text>
</comment>
<sequence>MPASLCGIAVDPALVKAVLPGGDSLTTATVKPNGGTVRCNLSVDGKDALSLAQAWWSQGQTTATVSQGYSHTDDGTLSEDERFVHTGRAGVGRTVSSCEVSEHPEQDLYIVVETRDTGVDDPEAIEKLLVAYTKAVEGSPACR</sequence>
<dbReference type="Proteomes" id="UP000624183">
    <property type="component" value="Unassembled WGS sequence"/>
</dbReference>
<dbReference type="EMBL" id="BMUW01000002">
    <property type="protein sequence ID" value="GGZ41923.1"/>
    <property type="molecule type" value="Genomic_DNA"/>
</dbReference>